<accession>A6IPY4</accession>
<evidence type="ECO:0000313" key="2">
    <source>
        <dbReference type="Proteomes" id="UP000234681"/>
    </source>
</evidence>
<gene>
    <name evidence="1" type="ORF">rCG_36269</name>
</gene>
<name>A6IPY4_RAT</name>
<protein>
    <submittedName>
        <fullName evidence="1">RCG36269</fullName>
    </submittedName>
</protein>
<evidence type="ECO:0000313" key="1">
    <source>
        <dbReference type="EMBL" id="EDL96029.1"/>
    </source>
</evidence>
<dbReference type="AlphaFoldDB" id="A6IPY4"/>
<proteinExistence type="predicted"/>
<dbReference type="EMBL" id="CH473966">
    <property type="protein sequence ID" value="EDL96029.1"/>
    <property type="molecule type" value="Genomic_DNA"/>
</dbReference>
<sequence>MKLSTSLIVTSTHGINADFVLSMRSTHTQK</sequence>
<reference evidence="1 2" key="1">
    <citation type="submission" date="2005-09" db="EMBL/GenBank/DDBJ databases">
        <authorList>
            <person name="Mural R.J."/>
            <person name="Li P.W."/>
            <person name="Adams M.D."/>
            <person name="Amanatides P.G."/>
            <person name="Baden-Tillson H."/>
            <person name="Barnstead M."/>
            <person name="Chin S.H."/>
            <person name="Dew I."/>
            <person name="Evans C.A."/>
            <person name="Ferriera S."/>
            <person name="Flanigan M."/>
            <person name="Fosler C."/>
            <person name="Glodek A."/>
            <person name="Gu Z."/>
            <person name="Holt R.A."/>
            <person name="Jennings D."/>
            <person name="Kraft C.L."/>
            <person name="Lu F."/>
            <person name="Nguyen T."/>
            <person name="Nusskern D.R."/>
            <person name="Pfannkoch C.M."/>
            <person name="Sitter C."/>
            <person name="Sutton G.G."/>
            <person name="Venter J.C."/>
            <person name="Wang Z."/>
            <person name="Woodage T."/>
            <person name="Zheng X.H."/>
            <person name="Zhong F."/>
        </authorList>
    </citation>
    <scope>NUCLEOTIDE SEQUENCE [LARGE SCALE GENOMIC DNA]</scope>
    <source>
        <strain>BN</strain>
        <strain evidence="2">Sprague-Dawley</strain>
    </source>
</reference>
<dbReference type="Proteomes" id="UP000234681">
    <property type="component" value="Chromosome X"/>
</dbReference>
<organism evidence="1 2">
    <name type="scientific">Rattus norvegicus</name>
    <name type="common">Rat</name>
    <dbReference type="NCBI Taxonomy" id="10116"/>
    <lineage>
        <taxon>Eukaryota</taxon>
        <taxon>Metazoa</taxon>
        <taxon>Chordata</taxon>
        <taxon>Craniata</taxon>
        <taxon>Vertebrata</taxon>
        <taxon>Euteleostomi</taxon>
        <taxon>Mammalia</taxon>
        <taxon>Eutheria</taxon>
        <taxon>Euarchontoglires</taxon>
        <taxon>Glires</taxon>
        <taxon>Rodentia</taxon>
        <taxon>Myomorpha</taxon>
        <taxon>Muroidea</taxon>
        <taxon>Muridae</taxon>
        <taxon>Murinae</taxon>
        <taxon>Rattus</taxon>
    </lineage>
</organism>